<organism evidence="2 3">
    <name type="scientific">Kitasatospora acidiphila</name>
    <dbReference type="NCBI Taxonomy" id="2567942"/>
    <lineage>
        <taxon>Bacteria</taxon>
        <taxon>Bacillati</taxon>
        <taxon>Actinomycetota</taxon>
        <taxon>Actinomycetes</taxon>
        <taxon>Kitasatosporales</taxon>
        <taxon>Streptomycetaceae</taxon>
        <taxon>Kitasatospora</taxon>
    </lineage>
</organism>
<protein>
    <submittedName>
        <fullName evidence="2">Uncharacterized protein</fullName>
    </submittedName>
</protein>
<accession>A0A540W1M3</accession>
<keyword evidence="3" id="KW-1185">Reference proteome</keyword>
<dbReference type="RefSeq" id="WP_141633557.1">
    <property type="nucleotide sequence ID" value="NZ_VIGB01000003.1"/>
</dbReference>
<reference evidence="2 3" key="1">
    <citation type="submission" date="2019-06" db="EMBL/GenBank/DDBJ databases">
        <title>Description of Kitasatospora acidophila sp. nov. isolated from pine grove soil, and reclassification of Streptomyces novaecaesareae to Kitasatospora novaeceasareae comb. nov.</title>
        <authorList>
            <person name="Kim M.J."/>
        </authorList>
    </citation>
    <scope>NUCLEOTIDE SEQUENCE [LARGE SCALE GENOMIC DNA]</scope>
    <source>
        <strain evidence="2 3">MMS16-CNU292</strain>
    </source>
</reference>
<dbReference type="EMBL" id="VIGB01000003">
    <property type="protein sequence ID" value="TQF02867.1"/>
    <property type="molecule type" value="Genomic_DNA"/>
</dbReference>
<proteinExistence type="predicted"/>
<comment type="caution">
    <text evidence="2">The sequence shown here is derived from an EMBL/GenBank/DDBJ whole genome shotgun (WGS) entry which is preliminary data.</text>
</comment>
<name>A0A540W1M3_9ACTN</name>
<dbReference type="AlphaFoldDB" id="A0A540W1M3"/>
<gene>
    <name evidence="2" type="ORF">E6W39_12105</name>
</gene>
<evidence type="ECO:0000256" key="1">
    <source>
        <dbReference type="SAM" id="MobiDB-lite"/>
    </source>
</evidence>
<evidence type="ECO:0000313" key="2">
    <source>
        <dbReference type="EMBL" id="TQF02867.1"/>
    </source>
</evidence>
<dbReference type="Proteomes" id="UP000319103">
    <property type="component" value="Unassembled WGS sequence"/>
</dbReference>
<sequence>MVTAPAIEGGDLTGSLGSGAEVPAPDRTVATRDVRADPDVWVAGGRPGEADPYPFLLDTAASDDNSDAPA</sequence>
<evidence type="ECO:0000313" key="3">
    <source>
        <dbReference type="Proteomes" id="UP000319103"/>
    </source>
</evidence>
<feature type="region of interest" description="Disordered" evidence="1">
    <location>
        <begin position="1"/>
        <end position="70"/>
    </location>
</feature>
<feature type="compositionally biased region" description="Basic and acidic residues" evidence="1">
    <location>
        <begin position="29"/>
        <end position="38"/>
    </location>
</feature>